<dbReference type="Pfam" id="PF00270">
    <property type="entry name" value="DEAD"/>
    <property type="match status" value="1"/>
</dbReference>
<dbReference type="OrthoDB" id="9805696at2"/>
<dbReference type="EMBL" id="QNRK01000034">
    <property type="protein sequence ID" value="RBP05646.1"/>
    <property type="molecule type" value="Genomic_DNA"/>
</dbReference>
<evidence type="ECO:0000256" key="6">
    <source>
        <dbReference type="RuleBase" id="RU000492"/>
    </source>
</evidence>
<dbReference type="InterPro" id="IPR044742">
    <property type="entry name" value="DEAD/DEAH_RhlB"/>
</dbReference>
<dbReference type="AlphaFoldDB" id="A0A366EUP0"/>
<organism evidence="10 11">
    <name type="scientific">Roseiarcus fermentans</name>
    <dbReference type="NCBI Taxonomy" id="1473586"/>
    <lineage>
        <taxon>Bacteria</taxon>
        <taxon>Pseudomonadati</taxon>
        <taxon>Pseudomonadota</taxon>
        <taxon>Alphaproteobacteria</taxon>
        <taxon>Hyphomicrobiales</taxon>
        <taxon>Roseiarcaceae</taxon>
        <taxon>Roseiarcus</taxon>
    </lineage>
</organism>
<feature type="compositionally biased region" description="Basic and acidic residues" evidence="7">
    <location>
        <begin position="540"/>
        <end position="550"/>
    </location>
</feature>
<keyword evidence="1 6" id="KW-0547">Nucleotide-binding</keyword>
<dbReference type="GO" id="GO:0003724">
    <property type="term" value="F:RNA helicase activity"/>
    <property type="evidence" value="ECO:0007669"/>
    <property type="project" value="TreeGrafter"/>
</dbReference>
<protein>
    <submittedName>
        <fullName evidence="10">ATP-dependent RNA helicase DeaD</fullName>
    </submittedName>
</protein>
<dbReference type="InterPro" id="IPR012677">
    <property type="entry name" value="Nucleotide-bd_a/b_plait_sf"/>
</dbReference>
<keyword evidence="2 6" id="KW-0378">Hydrolase</keyword>
<dbReference type="InterPro" id="IPR001650">
    <property type="entry name" value="Helicase_C-like"/>
</dbReference>
<dbReference type="SUPFAM" id="SSF52540">
    <property type="entry name" value="P-loop containing nucleoside triphosphate hydrolases"/>
    <property type="match status" value="1"/>
</dbReference>
<name>A0A366EUP0_9HYPH</name>
<evidence type="ECO:0000256" key="2">
    <source>
        <dbReference type="ARBA" id="ARBA00022801"/>
    </source>
</evidence>
<keyword evidence="4 6" id="KW-0067">ATP-binding</keyword>
<dbReference type="GO" id="GO:0005524">
    <property type="term" value="F:ATP binding"/>
    <property type="evidence" value="ECO:0007669"/>
    <property type="project" value="UniProtKB-KW"/>
</dbReference>
<comment type="caution">
    <text evidence="10">The sequence shown here is derived from an EMBL/GenBank/DDBJ whole genome shotgun (WGS) entry which is preliminary data.</text>
</comment>
<dbReference type="Gene3D" id="3.40.50.300">
    <property type="entry name" value="P-loop containing nucleotide triphosphate hydrolases"/>
    <property type="match status" value="2"/>
</dbReference>
<dbReference type="GO" id="GO:0016787">
    <property type="term" value="F:hydrolase activity"/>
    <property type="evidence" value="ECO:0007669"/>
    <property type="project" value="UniProtKB-KW"/>
</dbReference>
<dbReference type="InterPro" id="IPR000629">
    <property type="entry name" value="RNA-helicase_DEAD-box_CS"/>
</dbReference>
<dbReference type="PANTHER" id="PTHR47959:SF1">
    <property type="entry name" value="ATP-DEPENDENT RNA HELICASE DBPA"/>
    <property type="match status" value="1"/>
</dbReference>
<feature type="domain" description="Helicase C-terminal" evidence="9">
    <location>
        <begin position="233"/>
        <end position="381"/>
    </location>
</feature>
<dbReference type="Pfam" id="PF03880">
    <property type="entry name" value="DbpA"/>
    <property type="match status" value="1"/>
</dbReference>
<proteinExistence type="inferred from homology"/>
<evidence type="ECO:0000256" key="7">
    <source>
        <dbReference type="SAM" id="MobiDB-lite"/>
    </source>
</evidence>
<dbReference type="Pfam" id="PF00271">
    <property type="entry name" value="Helicase_C"/>
    <property type="match status" value="1"/>
</dbReference>
<feature type="domain" description="Helicase ATP-binding" evidence="8">
    <location>
        <begin position="30"/>
        <end position="206"/>
    </location>
</feature>
<dbReference type="GO" id="GO:0005829">
    <property type="term" value="C:cytosol"/>
    <property type="evidence" value="ECO:0007669"/>
    <property type="project" value="TreeGrafter"/>
</dbReference>
<feature type="compositionally biased region" description="Basic and acidic residues" evidence="7">
    <location>
        <begin position="566"/>
        <end position="582"/>
    </location>
</feature>
<evidence type="ECO:0000256" key="1">
    <source>
        <dbReference type="ARBA" id="ARBA00022741"/>
    </source>
</evidence>
<dbReference type="PROSITE" id="PS51192">
    <property type="entry name" value="HELICASE_ATP_BIND_1"/>
    <property type="match status" value="1"/>
</dbReference>
<dbReference type="InterPro" id="IPR050079">
    <property type="entry name" value="DEAD_box_RNA_helicase"/>
</dbReference>
<feature type="region of interest" description="Disordered" evidence="7">
    <location>
        <begin position="433"/>
        <end position="474"/>
    </location>
</feature>
<reference evidence="10 11" key="1">
    <citation type="submission" date="2018-06" db="EMBL/GenBank/DDBJ databases">
        <title>Genomic Encyclopedia of Type Strains, Phase IV (KMG-IV): sequencing the most valuable type-strain genomes for metagenomic binning, comparative biology and taxonomic classification.</title>
        <authorList>
            <person name="Goeker M."/>
        </authorList>
    </citation>
    <scope>NUCLEOTIDE SEQUENCE [LARGE SCALE GENOMIC DNA]</scope>
    <source>
        <strain evidence="10 11">DSM 24875</strain>
    </source>
</reference>
<evidence type="ECO:0000256" key="3">
    <source>
        <dbReference type="ARBA" id="ARBA00022806"/>
    </source>
</evidence>
<accession>A0A366EUP0</accession>
<keyword evidence="11" id="KW-1185">Reference proteome</keyword>
<sequence>MNAFTSNASLALALEERGYREPTPVQAAVTAPDTFGRDLLVSAQTGSGKTVAYGIAMAQTLLGDAPAFGAPGAPLALVVAPTRELALQVERELSWLFRPTGARIAACVGGMDAQRERRALQGGVHIVVGTPGRLRDHIERRALDVSALAIVVLDEADEMLDLGFREDLEFMLSAMPAAKRSLLFSATVPKGIATLARSYQRDAMRIEVERGKQGHVDIEYRAIRIYPQESEAAVVNLLRLVESPTAIVFCNTREAVRHLSATLAERGFSVVTLSGELSQHERNQAMQALRNGRSRVLVATDVAARGLDLPSVGLVIHADLPHDVETLQHRSGRTGRAGRKGVSAILTPFGRRRSAERLFAEAGVQPVWLGPPSAAEVRALDAERFLADPALAEPASEEELEMARRLIAERGPEDIAAALVRLYRARLPAIEDVADPGEQRPGGARQRPAYSERPAPRGRVAPEDRDYARPARPGGRHALGGGVWFRVDVGRAKGADPKWLLPMICRAGGLTKADIGTIRVFADETKFEVSAEAAEGFAEEIRKRAGETPRIEPLGPREGSAPKAGGKPDKRTRLARKAQRDG</sequence>
<evidence type="ECO:0000259" key="8">
    <source>
        <dbReference type="PROSITE" id="PS51192"/>
    </source>
</evidence>
<dbReference type="PROSITE" id="PS51194">
    <property type="entry name" value="HELICASE_CTER"/>
    <property type="match status" value="1"/>
</dbReference>
<evidence type="ECO:0000256" key="5">
    <source>
        <dbReference type="ARBA" id="ARBA00038437"/>
    </source>
</evidence>
<evidence type="ECO:0000256" key="4">
    <source>
        <dbReference type="ARBA" id="ARBA00022840"/>
    </source>
</evidence>
<evidence type="ECO:0000313" key="10">
    <source>
        <dbReference type="EMBL" id="RBP05646.1"/>
    </source>
</evidence>
<dbReference type="RefSeq" id="WP_113891801.1">
    <property type="nucleotide sequence ID" value="NZ_QNRK01000034.1"/>
</dbReference>
<comment type="similarity">
    <text evidence="5 6">Belongs to the DEAD box helicase family.</text>
</comment>
<dbReference type="PROSITE" id="PS00039">
    <property type="entry name" value="DEAD_ATP_HELICASE"/>
    <property type="match status" value="1"/>
</dbReference>
<dbReference type="CDD" id="cd18787">
    <property type="entry name" value="SF2_C_DEAD"/>
    <property type="match status" value="1"/>
</dbReference>
<dbReference type="CDD" id="cd12252">
    <property type="entry name" value="RRM_DbpA"/>
    <property type="match status" value="1"/>
</dbReference>
<keyword evidence="3 6" id="KW-0347">Helicase</keyword>
<dbReference type="SMART" id="SM00490">
    <property type="entry name" value="HELICc"/>
    <property type="match status" value="1"/>
</dbReference>
<feature type="compositionally biased region" description="Basic and acidic residues" evidence="7">
    <location>
        <begin position="460"/>
        <end position="469"/>
    </location>
</feature>
<evidence type="ECO:0000313" key="11">
    <source>
        <dbReference type="Proteomes" id="UP000253529"/>
    </source>
</evidence>
<dbReference type="PANTHER" id="PTHR47959">
    <property type="entry name" value="ATP-DEPENDENT RNA HELICASE RHLE-RELATED"/>
    <property type="match status" value="1"/>
</dbReference>
<dbReference type="InterPro" id="IPR011545">
    <property type="entry name" value="DEAD/DEAH_box_helicase_dom"/>
</dbReference>
<dbReference type="InterPro" id="IPR005580">
    <property type="entry name" value="DbpA/CsdA_RNA-bd_dom"/>
</dbReference>
<dbReference type="InterPro" id="IPR014001">
    <property type="entry name" value="Helicase_ATP-bd"/>
</dbReference>
<feature type="region of interest" description="Disordered" evidence="7">
    <location>
        <begin position="540"/>
        <end position="582"/>
    </location>
</feature>
<evidence type="ECO:0000259" key="9">
    <source>
        <dbReference type="PROSITE" id="PS51194"/>
    </source>
</evidence>
<dbReference type="Gene3D" id="3.30.70.330">
    <property type="match status" value="1"/>
</dbReference>
<gene>
    <name evidence="10" type="ORF">DFR50_1349</name>
</gene>
<dbReference type="SMART" id="SM00487">
    <property type="entry name" value="DEXDc"/>
    <property type="match status" value="1"/>
</dbReference>
<dbReference type="CDD" id="cd00268">
    <property type="entry name" value="DEADc"/>
    <property type="match status" value="1"/>
</dbReference>
<dbReference type="Proteomes" id="UP000253529">
    <property type="component" value="Unassembled WGS sequence"/>
</dbReference>
<dbReference type="InterPro" id="IPR027417">
    <property type="entry name" value="P-loop_NTPase"/>
</dbReference>
<dbReference type="GO" id="GO:0003676">
    <property type="term" value="F:nucleic acid binding"/>
    <property type="evidence" value="ECO:0007669"/>
    <property type="project" value="InterPro"/>
</dbReference>